<evidence type="ECO:0000313" key="10">
    <source>
        <dbReference type="EMBL" id="QIR06317.1"/>
    </source>
</evidence>
<dbReference type="PROSITE" id="PS50887">
    <property type="entry name" value="GGDEF"/>
    <property type="match status" value="1"/>
</dbReference>
<keyword evidence="4 7" id="KW-1133">Transmembrane helix</keyword>
<dbReference type="InterPro" id="IPR043128">
    <property type="entry name" value="Rev_trsase/Diguanyl_cyclase"/>
</dbReference>
<comment type="subcellular location">
    <subcellularLocation>
        <location evidence="1">Membrane</location>
    </subcellularLocation>
</comment>
<name>A0ABX6K561_SALCS</name>
<gene>
    <name evidence="10" type="ORF">HBA18_07965</name>
</gene>
<dbReference type="InterPro" id="IPR042240">
    <property type="entry name" value="CHASE_sf"/>
</dbReference>
<sequence length="518" mass="58418">MITVLVGIGFSALTGHLLFQSEQNAIRKEVQKDVNNAAMALGREVNLGLELLYAVKNHFDAGHRLSARNFQPMTSGVLERHLSFKSIEWVDIVMHHQRRHYVQDAMQEGSQQRTDIVEFDETGALIPAQRRDMYFPIRFTSSASSNQSVIGYDMGSTAVTRQALKTSFNTGVPVATPATTVKRAYGSVQGFLLIMPILRDPEQLSGEETSDLRGFLVAVIDIGELVNLAINTVINDGINFSLNDITNERAPQLLHSQIATLSSPVNKTLTQQSLPVFFAGREWQVEGYPTAEYVAARQSYMPYWVFAAGTIIFIIISYLLYRLQLRTLTVQAQVDQKTRALRDANTKLESMTKCDGLTGLYNRSHFEAELEREIQRALREETPLSLMIVEVERLSDYNLKYGRLSGDQVLRRLSEALDNMLKRPGDLLCRYSGSQFVAILPRTEGAQRLAEECLLTVKRLQLPFEREEGAMLVDVYVGGVTLSDHEQMTVARMCSYGEIALARARADEPERWHWMEIE</sequence>
<dbReference type="PANTHER" id="PTHR45138">
    <property type="entry name" value="REGULATORY COMPONENTS OF SENSORY TRANSDUCTION SYSTEM"/>
    <property type="match status" value="1"/>
</dbReference>
<dbReference type="SUPFAM" id="SSF55073">
    <property type="entry name" value="Nucleotide cyclase"/>
    <property type="match status" value="1"/>
</dbReference>
<dbReference type="SMART" id="SM00267">
    <property type="entry name" value="GGDEF"/>
    <property type="match status" value="1"/>
</dbReference>
<keyword evidence="3 7" id="KW-0812">Transmembrane</keyword>
<dbReference type="Gene3D" id="3.30.450.350">
    <property type="entry name" value="CHASE domain"/>
    <property type="match status" value="1"/>
</dbReference>
<protein>
    <recommendedName>
        <fullName evidence="2">diguanylate cyclase</fullName>
        <ecNumber evidence="2">2.7.7.65</ecNumber>
    </recommendedName>
</protein>
<dbReference type="RefSeq" id="WP_167314506.1">
    <property type="nucleotide sequence ID" value="NZ_CP050266.1"/>
</dbReference>
<dbReference type="InterPro" id="IPR050469">
    <property type="entry name" value="Diguanylate_Cyclase"/>
</dbReference>
<dbReference type="PANTHER" id="PTHR45138:SF9">
    <property type="entry name" value="DIGUANYLATE CYCLASE DGCM-RELATED"/>
    <property type="match status" value="1"/>
</dbReference>
<dbReference type="Pfam" id="PF03924">
    <property type="entry name" value="CHASE"/>
    <property type="match status" value="1"/>
</dbReference>
<dbReference type="EC" id="2.7.7.65" evidence="2"/>
<evidence type="ECO:0000256" key="1">
    <source>
        <dbReference type="ARBA" id="ARBA00004370"/>
    </source>
</evidence>
<reference evidence="10 11" key="1">
    <citation type="submission" date="2020-03" db="EMBL/GenBank/DDBJ databases">
        <title>Genome mining reveals the biosynthetic pathways of PHA and ectoines of the halophilic strain Salinivibrio costicola M318 isolated from fermented shrimp paste.</title>
        <authorList>
            <person name="Doan T.V."/>
            <person name="Tran L.T."/>
            <person name="Trieu T.A."/>
            <person name="Nguyen Q.V."/>
            <person name="Quach T.N."/>
            <person name="Phi T.Q."/>
            <person name="Kumar S."/>
        </authorList>
    </citation>
    <scope>NUCLEOTIDE SEQUENCE [LARGE SCALE GENOMIC DNA]</scope>
    <source>
        <strain evidence="10 11">M318</strain>
    </source>
</reference>
<dbReference type="CDD" id="cd01949">
    <property type="entry name" value="GGDEF"/>
    <property type="match status" value="1"/>
</dbReference>
<dbReference type="InterPro" id="IPR000160">
    <property type="entry name" value="GGDEF_dom"/>
</dbReference>
<evidence type="ECO:0000256" key="5">
    <source>
        <dbReference type="ARBA" id="ARBA00023136"/>
    </source>
</evidence>
<evidence type="ECO:0000256" key="7">
    <source>
        <dbReference type="SAM" id="Phobius"/>
    </source>
</evidence>
<evidence type="ECO:0000256" key="4">
    <source>
        <dbReference type="ARBA" id="ARBA00022989"/>
    </source>
</evidence>
<evidence type="ECO:0000256" key="6">
    <source>
        <dbReference type="ARBA" id="ARBA00034247"/>
    </source>
</evidence>
<evidence type="ECO:0000259" key="8">
    <source>
        <dbReference type="PROSITE" id="PS50839"/>
    </source>
</evidence>
<dbReference type="PROSITE" id="PS50839">
    <property type="entry name" value="CHASE"/>
    <property type="match status" value="1"/>
</dbReference>
<organism evidence="10 11">
    <name type="scientific">Salinivibrio costicola</name>
    <name type="common">Vibrio costicola</name>
    <dbReference type="NCBI Taxonomy" id="51367"/>
    <lineage>
        <taxon>Bacteria</taxon>
        <taxon>Pseudomonadati</taxon>
        <taxon>Pseudomonadota</taxon>
        <taxon>Gammaproteobacteria</taxon>
        <taxon>Vibrionales</taxon>
        <taxon>Vibrionaceae</taxon>
        <taxon>Salinivibrio</taxon>
    </lineage>
</organism>
<dbReference type="NCBIfam" id="TIGR00254">
    <property type="entry name" value="GGDEF"/>
    <property type="match status" value="1"/>
</dbReference>
<dbReference type="Pfam" id="PF00990">
    <property type="entry name" value="GGDEF"/>
    <property type="match status" value="1"/>
</dbReference>
<proteinExistence type="predicted"/>
<feature type="domain" description="CHASE" evidence="8">
    <location>
        <begin position="127"/>
        <end position="286"/>
    </location>
</feature>
<dbReference type="SMART" id="SM01079">
    <property type="entry name" value="CHASE"/>
    <property type="match status" value="1"/>
</dbReference>
<evidence type="ECO:0000259" key="9">
    <source>
        <dbReference type="PROSITE" id="PS50887"/>
    </source>
</evidence>
<dbReference type="InterPro" id="IPR029787">
    <property type="entry name" value="Nucleotide_cyclase"/>
</dbReference>
<accession>A0ABX6K561</accession>
<keyword evidence="5 7" id="KW-0472">Membrane</keyword>
<dbReference type="InterPro" id="IPR006189">
    <property type="entry name" value="CHASE_dom"/>
</dbReference>
<feature type="domain" description="GGDEF" evidence="9">
    <location>
        <begin position="382"/>
        <end position="517"/>
    </location>
</feature>
<evidence type="ECO:0000256" key="3">
    <source>
        <dbReference type="ARBA" id="ARBA00022692"/>
    </source>
</evidence>
<comment type="catalytic activity">
    <reaction evidence="6">
        <text>2 GTP = 3',3'-c-di-GMP + 2 diphosphate</text>
        <dbReference type="Rhea" id="RHEA:24898"/>
        <dbReference type="ChEBI" id="CHEBI:33019"/>
        <dbReference type="ChEBI" id="CHEBI:37565"/>
        <dbReference type="ChEBI" id="CHEBI:58805"/>
        <dbReference type="EC" id="2.7.7.65"/>
    </reaction>
</comment>
<evidence type="ECO:0000256" key="2">
    <source>
        <dbReference type="ARBA" id="ARBA00012528"/>
    </source>
</evidence>
<dbReference type="EMBL" id="CP050266">
    <property type="protein sequence ID" value="QIR06317.1"/>
    <property type="molecule type" value="Genomic_DNA"/>
</dbReference>
<dbReference type="Gene3D" id="3.30.70.270">
    <property type="match status" value="1"/>
</dbReference>
<evidence type="ECO:0000313" key="11">
    <source>
        <dbReference type="Proteomes" id="UP000501408"/>
    </source>
</evidence>
<keyword evidence="11" id="KW-1185">Reference proteome</keyword>
<dbReference type="Proteomes" id="UP000501408">
    <property type="component" value="Chromosome 1"/>
</dbReference>
<feature type="transmembrane region" description="Helical" evidence="7">
    <location>
        <begin position="301"/>
        <end position="321"/>
    </location>
</feature>